<comment type="pathway">
    <text evidence="4">Steroid metabolism; cholesterol metabolism.</text>
</comment>
<keyword evidence="11 26" id="KW-0472">Membrane</keyword>
<comment type="catalytic activity">
    <reaction evidence="22">
        <text>beta-D-glucosyl-N-octanoylsphing-4E-enine + cholesterol = N-octanoylsphing-4-enine + cholesteryl 3-beta-D-glucoside</text>
        <dbReference type="Rhea" id="RHEA:70303"/>
        <dbReference type="ChEBI" id="CHEBI:16113"/>
        <dbReference type="ChEBI" id="CHEBI:17495"/>
        <dbReference type="ChEBI" id="CHEBI:45815"/>
        <dbReference type="ChEBI" id="CHEBI:65222"/>
    </reaction>
    <physiologicalReaction direction="left-to-right" evidence="22">
        <dbReference type="Rhea" id="RHEA:70304"/>
    </physiologicalReaction>
    <physiologicalReaction direction="right-to-left" evidence="22">
        <dbReference type="Rhea" id="RHEA:70305"/>
    </physiologicalReaction>
</comment>
<comment type="catalytic activity">
    <reaction evidence="13">
        <text>cholesteryl 3-beta-D-glucoside + H2O = cholesterol + D-glucose</text>
        <dbReference type="Rhea" id="RHEA:11956"/>
        <dbReference type="ChEBI" id="CHEBI:4167"/>
        <dbReference type="ChEBI" id="CHEBI:15377"/>
        <dbReference type="ChEBI" id="CHEBI:16113"/>
        <dbReference type="ChEBI" id="CHEBI:17495"/>
    </reaction>
    <physiologicalReaction direction="left-to-right" evidence="13">
        <dbReference type="Rhea" id="RHEA:11957"/>
    </physiologicalReaction>
</comment>
<feature type="domain" description="Glycosyl hydrolase family 30 TIM-barrel" evidence="27">
    <location>
        <begin position="970"/>
        <end position="1107"/>
    </location>
</feature>
<dbReference type="Pfam" id="PF17189">
    <property type="entry name" value="Glyco_hydro_30C"/>
    <property type="match status" value="1"/>
</dbReference>
<evidence type="ECO:0000256" key="12">
    <source>
        <dbReference type="ARBA" id="ARBA00033633"/>
    </source>
</evidence>
<dbReference type="GO" id="GO:0005765">
    <property type="term" value="C:lysosomal membrane"/>
    <property type="evidence" value="ECO:0007669"/>
    <property type="project" value="UniProtKB-SubCell"/>
</dbReference>
<dbReference type="PRINTS" id="PR00843">
    <property type="entry name" value="GLHYDRLASE30"/>
</dbReference>
<dbReference type="InterPro" id="IPR007237">
    <property type="entry name" value="CD20-like"/>
</dbReference>
<comment type="catalytic activity">
    <reaction evidence="14">
        <text>a beta-D-galactosyl-(1&lt;-&gt;1')-N-acylsphing-4-enine + H2O = an N-acylsphing-4-enine + D-galactose</text>
        <dbReference type="Rhea" id="RHEA:14297"/>
        <dbReference type="ChEBI" id="CHEBI:4139"/>
        <dbReference type="ChEBI" id="CHEBI:15377"/>
        <dbReference type="ChEBI" id="CHEBI:18390"/>
        <dbReference type="ChEBI" id="CHEBI:52639"/>
        <dbReference type="EC" id="3.2.1.46"/>
    </reaction>
    <physiologicalReaction direction="left-to-right" evidence="14">
        <dbReference type="Rhea" id="RHEA:14298"/>
    </physiologicalReaction>
</comment>
<evidence type="ECO:0000256" key="11">
    <source>
        <dbReference type="ARBA" id="ARBA00023136"/>
    </source>
</evidence>
<evidence type="ECO:0000256" key="18">
    <source>
        <dbReference type="ARBA" id="ARBA00048182"/>
    </source>
</evidence>
<sequence>MELPAVPGLSSALNQQFLQACGAEAAPTALLLLGRQGCRAGEGLCPRAGAALGPTTWQSPLPILTPGLVRLQLALSGLVGIVSWKRPLTLVITFFTLLSVLGVMLSLAGSILSCQNAQLVKSLEACEREKDSCVCCQARSEPPPASCSRQSEMLTMFPNPDCRSIRVALKDLLFSVCGLTVLSTIICTLSAVVCCIQIFSLDIVHVLVPQRSSSVTLECTSPPDTFLQSMMDFEEFVPPVPPPPYYPPEYTCSSETDAQSITYNGSMDSPVPLYPTDFPPSYETVMGLRGDSQPFPGWSSPTPAPLPAVSMDSGSLIMSEIMDIPGDSSPSEDSCLLELQGSMRSVDYVLFRSIQRSRADYCLSVDCVQCSHHARSPTLGLQGPFEEPPQPRVRGERSYSCSTAEPGHDGILVGGAGTHSCNRLEGLARCVGPCFPEVRLKEKGSLQGRGGGRSAGPGASRLCHPRRNSETSCPSSPAPGLSQRPLVRSHSDPGVLTAGHADFREVLYTKALEDTESNSSADTGLCSEACLLRRSHCDSPRLLRAGSAGKSKLLPSKKVTQQLSKTTTRSLGDLKVCRGTRGLVARFLQRPKRSPAVGTEVPGHSSQGHKQLCLSPIPLLHRALAMSKQPLSLYASPWTSPAWMKTSESFVGKGTLKGQAGDKYHKTWANYFIRFLDEYAKHNLTFWAVTAENEPSAGLINNYPFQCLGFSPEHQRDFIARDLGPALANSSHRDVQLIILDDNRLHLPHWAKVVLEDEEAARYVHGIGIHWYLDFIGPIQDTVVPTHELFPDYFILATEACIGAHFWERDVILGCWDRGNQYSHSILTVRPLCHLAQQAPERLLVCSFSRQHPAPWADIWAVPLQNLNHFVAGWTDWNLALDLEGGPNWVKNYVDSPIIVDTSEGIFYKQPMFYHMGHFSKFIPEGSQRVGLVASKESKKTDLEYTAFLRPDGAVVVVVLNRSLQNVTFGLADTVLGNATAARYVAGMGVHWYLDSIVPASCSLEATHKLFPDHFLLYTEACSGFLTLRFSVSLGCWERGESYSHSILTVLNHFVAGWTDWNLALDLQGGPNWVKNFVDSPVIVDSSKDVFYKQPMFYHLGHFSKFIPEGSRRVGLHSSRRCLICQLEHVAVLRPDGALVLVVLNRSGWDMPFWIQDPAVGFIETMAPANSIQTYLWRGK</sequence>
<feature type="transmembrane region" description="Helical" evidence="26">
    <location>
        <begin position="172"/>
        <end position="199"/>
    </location>
</feature>
<evidence type="ECO:0000256" key="3">
    <source>
        <dbReference type="ARBA" id="ARBA00004207"/>
    </source>
</evidence>
<evidence type="ECO:0000256" key="7">
    <source>
        <dbReference type="ARBA" id="ARBA00022729"/>
    </source>
</evidence>
<protein>
    <recommendedName>
        <fullName evidence="24">Glucosylceramidase</fullName>
        <ecNumber evidence="24">3.2.1.45</ecNumber>
    </recommendedName>
</protein>
<keyword evidence="30" id="KW-1185">Reference proteome</keyword>
<dbReference type="EMBL" id="KZ508914">
    <property type="protein sequence ID" value="PKU34658.1"/>
    <property type="molecule type" value="Genomic_DNA"/>
</dbReference>
<feature type="domain" description="Glycosyl hydrolase family 30 beta sandwich" evidence="28">
    <location>
        <begin position="1110"/>
        <end position="1175"/>
    </location>
</feature>
<name>A0A2I0TLG3_LIMLA</name>
<reference evidence="30" key="1">
    <citation type="submission" date="2017-11" db="EMBL/GenBank/DDBJ databases">
        <authorList>
            <person name="Lima N.C."/>
            <person name="Parody-Merino A.M."/>
            <person name="Battley P.F."/>
            <person name="Fidler A.E."/>
            <person name="Prosdocimi F."/>
        </authorList>
    </citation>
    <scope>NUCLEOTIDE SEQUENCE [LARGE SCALE GENOMIC DNA]</scope>
</reference>
<dbReference type="GO" id="GO:0004348">
    <property type="term" value="F:glucosylceramidase activity"/>
    <property type="evidence" value="ECO:0007669"/>
    <property type="project" value="UniProtKB-EC"/>
</dbReference>
<dbReference type="GO" id="GO:0004336">
    <property type="term" value="F:galactosylceramidase activity"/>
    <property type="evidence" value="ECO:0007669"/>
    <property type="project" value="UniProtKB-EC"/>
</dbReference>
<dbReference type="Pfam" id="PF04103">
    <property type="entry name" value="CD20"/>
    <property type="match status" value="1"/>
</dbReference>
<evidence type="ECO:0000313" key="30">
    <source>
        <dbReference type="Proteomes" id="UP000233556"/>
    </source>
</evidence>
<feature type="transmembrane region" description="Helical" evidence="26">
    <location>
        <begin position="90"/>
        <end position="112"/>
    </location>
</feature>
<feature type="domain" description="Glycosyl hydrolase family 30 TIM-barrel" evidence="27">
    <location>
        <begin position="864"/>
        <end position="923"/>
    </location>
</feature>
<evidence type="ECO:0000256" key="22">
    <source>
        <dbReference type="ARBA" id="ARBA00049379"/>
    </source>
</evidence>
<comment type="catalytic activity">
    <reaction evidence="19">
        <text>beta-D-glucosyl-N-dodecanoylsphing-4-enine + cholesterol = N-dodecanoylsphing-4-enine + cholesteryl 3-beta-D-glucoside</text>
        <dbReference type="Rhea" id="RHEA:70307"/>
        <dbReference type="ChEBI" id="CHEBI:16113"/>
        <dbReference type="ChEBI" id="CHEBI:17495"/>
        <dbReference type="ChEBI" id="CHEBI:72956"/>
        <dbReference type="ChEBI" id="CHEBI:76297"/>
    </reaction>
    <physiologicalReaction direction="left-to-right" evidence="19">
        <dbReference type="Rhea" id="RHEA:70308"/>
    </physiologicalReaction>
    <physiologicalReaction direction="right-to-left" evidence="19">
        <dbReference type="Rhea" id="RHEA:70309"/>
    </physiologicalReaction>
</comment>
<evidence type="ECO:0000256" key="21">
    <source>
        <dbReference type="ARBA" id="ARBA00048880"/>
    </source>
</evidence>
<dbReference type="Proteomes" id="UP000233556">
    <property type="component" value="Unassembled WGS sequence"/>
</dbReference>
<evidence type="ECO:0000259" key="27">
    <source>
        <dbReference type="Pfam" id="PF02055"/>
    </source>
</evidence>
<keyword evidence="6 26" id="KW-0812">Transmembrane</keyword>
<dbReference type="GO" id="GO:0050295">
    <property type="term" value="F:steryl-beta-glucosidase activity"/>
    <property type="evidence" value="ECO:0007669"/>
    <property type="project" value="RHEA"/>
</dbReference>
<reference evidence="30" key="2">
    <citation type="submission" date="2017-12" db="EMBL/GenBank/DDBJ databases">
        <title>Genome sequence of the Bar-tailed Godwit (Limosa lapponica baueri).</title>
        <authorList>
            <person name="Lima N.C.B."/>
            <person name="Parody-Merino A.M."/>
            <person name="Battley P.F."/>
            <person name="Fidler A.E."/>
            <person name="Prosdocimi F."/>
        </authorList>
    </citation>
    <scope>NUCLEOTIDE SEQUENCE [LARGE SCALE GENOMIC DNA]</scope>
</reference>
<comment type="catalytic activity">
    <reaction evidence="23">
        <text>beta-D-glucosyl-N-(9Z-octadecenoyl)-sphing-4E-enine + cholesterol = N-(9Z-octadecenoyl)-sphing-4-enine + cholesteryl 3-beta-D-glucoside</text>
        <dbReference type="Rhea" id="RHEA:58324"/>
        <dbReference type="ChEBI" id="CHEBI:16113"/>
        <dbReference type="ChEBI" id="CHEBI:17495"/>
        <dbReference type="ChEBI" id="CHEBI:77996"/>
        <dbReference type="ChEBI" id="CHEBI:139140"/>
    </reaction>
    <physiologicalReaction direction="left-to-right" evidence="23">
        <dbReference type="Rhea" id="RHEA:58325"/>
    </physiologicalReaction>
    <physiologicalReaction direction="right-to-left" evidence="23">
        <dbReference type="Rhea" id="RHEA:58326"/>
    </physiologicalReaction>
</comment>
<comment type="catalytic activity">
    <reaction evidence="21">
        <text>beta-D-glucosyl-(1&lt;-&gt;1')-N-(15Z-tetracosenoyl)-sphing-4-enine + cholesterol = N-(15Z-tetracosenoyl)-sphing-4-enine + cholesteryl 3-beta-D-glucoside</text>
        <dbReference type="Rhea" id="RHEA:70315"/>
        <dbReference type="ChEBI" id="CHEBI:16113"/>
        <dbReference type="ChEBI" id="CHEBI:17495"/>
        <dbReference type="ChEBI" id="CHEBI:74450"/>
        <dbReference type="ChEBI" id="CHEBI:76302"/>
    </reaction>
    <physiologicalReaction direction="left-to-right" evidence="21">
        <dbReference type="Rhea" id="RHEA:70316"/>
    </physiologicalReaction>
    <physiologicalReaction direction="right-to-left" evidence="21">
        <dbReference type="Rhea" id="RHEA:70317"/>
    </physiologicalReaction>
</comment>
<keyword evidence="8 24" id="KW-0378">Hydrolase</keyword>
<comment type="catalytic activity">
    <reaction evidence="15">
        <text>1-(beta-D-galactosyl)-N-dodecanoylsphing-4-enine + cholesterol = cholesteryl 3-beta-D-galactoside + N-dodecanoylsphing-4-enine</text>
        <dbReference type="Rhea" id="RHEA:70255"/>
        <dbReference type="ChEBI" id="CHEBI:16113"/>
        <dbReference type="ChEBI" id="CHEBI:72956"/>
        <dbReference type="ChEBI" id="CHEBI:73432"/>
        <dbReference type="ChEBI" id="CHEBI:189066"/>
    </reaction>
    <physiologicalReaction direction="left-to-right" evidence="15">
        <dbReference type="Rhea" id="RHEA:70256"/>
    </physiologicalReaction>
    <physiologicalReaction direction="right-to-left" evidence="15">
        <dbReference type="Rhea" id="RHEA:70257"/>
    </physiologicalReaction>
</comment>
<evidence type="ECO:0000256" key="20">
    <source>
        <dbReference type="ARBA" id="ARBA00048817"/>
    </source>
</evidence>
<dbReference type="AlphaFoldDB" id="A0A2I0TLG3"/>
<evidence type="ECO:0000256" key="25">
    <source>
        <dbReference type="SAM" id="MobiDB-lite"/>
    </source>
</evidence>
<dbReference type="InterPro" id="IPR033453">
    <property type="entry name" value="Glyco_hydro_30_TIM-barrel"/>
</dbReference>
<dbReference type="GO" id="GO:0006680">
    <property type="term" value="P:glucosylceramide catabolic process"/>
    <property type="evidence" value="ECO:0007669"/>
    <property type="project" value="TreeGrafter"/>
</dbReference>
<dbReference type="PANTHER" id="PTHR11069">
    <property type="entry name" value="GLUCOSYLCERAMIDASE"/>
    <property type="match status" value="1"/>
</dbReference>
<evidence type="ECO:0000259" key="28">
    <source>
        <dbReference type="Pfam" id="PF17189"/>
    </source>
</evidence>
<keyword evidence="10 26" id="KW-1133">Transmembrane helix</keyword>
<proteinExistence type="inferred from homology"/>
<evidence type="ECO:0000256" key="24">
    <source>
        <dbReference type="RuleBase" id="RU361188"/>
    </source>
</evidence>
<feature type="domain" description="Glycosyl hydrolase family 30 TIM-barrel" evidence="27">
    <location>
        <begin position="617"/>
        <end position="828"/>
    </location>
</feature>
<keyword evidence="24" id="KW-0326">Glycosidase</keyword>
<evidence type="ECO:0000256" key="15">
    <source>
        <dbReference type="ARBA" id="ARBA00033703"/>
    </source>
</evidence>
<dbReference type="SUPFAM" id="SSF51011">
    <property type="entry name" value="Glycosyl hydrolase domain"/>
    <property type="match status" value="1"/>
</dbReference>
<organism evidence="29 30">
    <name type="scientific">Limosa lapponica baueri</name>
    <dbReference type="NCBI Taxonomy" id="1758121"/>
    <lineage>
        <taxon>Eukaryota</taxon>
        <taxon>Metazoa</taxon>
        <taxon>Chordata</taxon>
        <taxon>Craniata</taxon>
        <taxon>Vertebrata</taxon>
        <taxon>Euteleostomi</taxon>
        <taxon>Archelosauria</taxon>
        <taxon>Archosauria</taxon>
        <taxon>Dinosauria</taxon>
        <taxon>Saurischia</taxon>
        <taxon>Theropoda</taxon>
        <taxon>Coelurosauria</taxon>
        <taxon>Aves</taxon>
        <taxon>Neognathae</taxon>
        <taxon>Neoaves</taxon>
        <taxon>Charadriiformes</taxon>
        <taxon>Scolopacidae</taxon>
        <taxon>Limosa</taxon>
    </lineage>
</organism>
<dbReference type="PANTHER" id="PTHR11069:SF23">
    <property type="entry name" value="LYSOSOMAL ACID GLUCOSYLCERAMIDASE"/>
    <property type="match status" value="1"/>
</dbReference>
<comment type="subcellular location">
    <subcellularLocation>
        <location evidence="3">Lysosome membrane</location>
        <topology evidence="3">Peripheral membrane protein</topology>
        <orientation evidence="3">Lumenal side</orientation>
    </subcellularLocation>
    <subcellularLocation>
        <location evidence="2">Membrane</location>
        <topology evidence="2">Multi-pass membrane protein</topology>
    </subcellularLocation>
</comment>
<evidence type="ECO:0000256" key="6">
    <source>
        <dbReference type="ARBA" id="ARBA00022692"/>
    </source>
</evidence>
<keyword evidence="7" id="KW-0732">Signal</keyword>
<accession>A0A2I0TLG3</accession>
<comment type="similarity">
    <text evidence="5 24">Belongs to the glycosyl hydrolase 30 family.</text>
</comment>
<evidence type="ECO:0000313" key="29">
    <source>
        <dbReference type="EMBL" id="PKU34658.1"/>
    </source>
</evidence>
<evidence type="ECO:0000256" key="19">
    <source>
        <dbReference type="ARBA" id="ARBA00048698"/>
    </source>
</evidence>
<dbReference type="InterPro" id="IPR017853">
    <property type="entry name" value="GH"/>
</dbReference>
<evidence type="ECO:0000256" key="10">
    <source>
        <dbReference type="ARBA" id="ARBA00022989"/>
    </source>
</evidence>
<dbReference type="Gene3D" id="3.20.20.80">
    <property type="entry name" value="Glycosidases"/>
    <property type="match status" value="2"/>
</dbReference>
<evidence type="ECO:0000256" key="4">
    <source>
        <dbReference type="ARBA" id="ARBA00004731"/>
    </source>
</evidence>
<comment type="catalytic activity">
    <reaction evidence="16">
        <text>a beta-D-glucosyl-(1&lt;-&gt;1')-N-acylsphing-4-enine + cholesterol = cholesteryl 3-beta-D-glucoside + an N-acylsphing-4-enine</text>
        <dbReference type="Rhea" id="RHEA:58264"/>
        <dbReference type="ChEBI" id="CHEBI:16113"/>
        <dbReference type="ChEBI" id="CHEBI:17495"/>
        <dbReference type="ChEBI" id="CHEBI:22801"/>
        <dbReference type="ChEBI" id="CHEBI:52639"/>
    </reaction>
    <physiologicalReaction direction="left-to-right" evidence="16">
        <dbReference type="Rhea" id="RHEA:58265"/>
    </physiologicalReaction>
    <physiologicalReaction direction="right-to-left" evidence="16">
        <dbReference type="Rhea" id="RHEA:58266"/>
    </physiologicalReaction>
</comment>
<comment type="catalytic activity">
    <reaction evidence="12">
        <text>beta-D-xylosyl-(1&lt;-&gt;1')-N-(9Z-octadecenoyl)-sphing-4-enine + cholesterol = cholesteryl 3-beta-D-xyloside + N-(9Z-octadecenoyl)-sphing-4-enine</text>
        <dbReference type="Rhea" id="RHEA:70251"/>
        <dbReference type="ChEBI" id="CHEBI:16113"/>
        <dbReference type="ChEBI" id="CHEBI:77996"/>
        <dbReference type="ChEBI" id="CHEBI:189067"/>
        <dbReference type="ChEBI" id="CHEBI:189081"/>
    </reaction>
    <physiologicalReaction direction="left-to-right" evidence="12">
        <dbReference type="Rhea" id="RHEA:70252"/>
    </physiologicalReaction>
</comment>
<evidence type="ECO:0000256" key="26">
    <source>
        <dbReference type="SAM" id="Phobius"/>
    </source>
</evidence>
<dbReference type="UniPathway" id="UPA00296"/>
<feature type="region of interest" description="Disordered" evidence="25">
    <location>
        <begin position="445"/>
        <end position="492"/>
    </location>
</feature>
<keyword evidence="9 24" id="KW-0746">Sphingolipid metabolism</keyword>
<comment type="catalytic activity">
    <reaction evidence="18">
        <text>a beta-D-galactosyl-(1&lt;-&gt;1')-N-acylsphing-4-enine + cholesterol = cholesteryl 3-beta-D-galactoside + an N-acylsphing-4-enine</text>
        <dbReference type="Rhea" id="RHEA:70235"/>
        <dbReference type="ChEBI" id="CHEBI:16113"/>
        <dbReference type="ChEBI" id="CHEBI:18390"/>
        <dbReference type="ChEBI" id="CHEBI:52639"/>
        <dbReference type="ChEBI" id="CHEBI:189066"/>
    </reaction>
    <physiologicalReaction direction="left-to-right" evidence="18">
        <dbReference type="Rhea" id="RHEA:70236"/>
    </physiologicalReaction>
    <physiologicalReaction direction="right-to-left" evidence="18">
        <dbReference type="Rhea" id="RHEA:70237"/>
    </physiologicalReaction>
</comment>
<evidence type="ECO:0000256" key="17">
    <source>
        <dbReference type="ARBA" id="ARBA00048111"/>
    </source>
</evidence>
<gene>
    <name evidence="29" type="ORF">llap_15036</name>
</gene>
<evidence type="ECO:0000256" key="23">
    <source>
        <dbReference type="ARBA" id="ARBA00049516"/>
    </source>
</evidence>
<dbReference type="EC" id="3.2.1.45" evidence="24"/>
<dbReference type="Pfam" id="PF02055">
    <property type="entry name" value="Glyco_hydro_30"/>
    <property type="match status" value="3"/>
</dbReference>
<dbReference type="SUPFAM" id="SSF51445">
    <property type="entry name" value="(Trans)glycosidases"/>
    <property type="match status" value="2"/>
</dbReference>
<dbReference type="GO" id="GO:0008203">
    <property type="term" value="P:cholesterol metabolic process"/>
    <property type="evidence" value="ECO:0007669"/>
    <property type="project" value="UniProtKB-UniPathway"/>
</dbReference>
<evidence type="ECO:0000256" key="14">
    <source>
        <dbReference type="ARBA" id="ARBA00033698"/>
    </source>
</evidence>
<dbReference type="InterPro" id="IPR033452">
    <property type="entry name" value="GH30_C"/>
</dbReference>
<feature type="region of interest" description="Disordered" evidence="25">
    <location>
        <begin position="380"/>
        <end position="402"/>
    </location>
</feature>
<evidence type="ECO:0000256" key="8">
    <source>
        <dbReference type="ARBA" id="ARBA00022801"/>
    </source>
</evidence>
<comment type="catalytic activity">
    <reaction evidence="1">
        <text>a beta-D-glucosyl-(1&lt;-&gt;1')-N-acylsphing-4-enine + H2O = an N-acylsphing-4-enine + D-glucose</text>
        <dbReference type="Rhea" id="RHEA:13269"/>
        <dbReference type="ChEBI" id="CHEBI:4167"/>
        <dbReference type="ChEBI" id="CHEBI:15377"/>
        <dbReference type="ChEBI" id="CHEBI:22801"/>
        <dbReference type="ChEBI" id="CHEBI:52639"/>
        <dbReference type="EC" id="3.2.1.45"/>
    </reaction>
    <physiologicalReaction direction="left-to-right" evidence="1">
        <dbReference type="Rhea" id="RHEA:13270"/>
    </physiologicalReaction>
</comment>
<dbReference type="InterPro" id="IPR001139">
    <property type="entry name" value="Glyco_hydro_30"/>
</dbReference>
<comment type="catalytic activity">
    <reaction evidence="20">
        <text>a beta-D-xylosyl-(1&lt;-&gt;1')-N-acylsphing-4-enine + cholesterol = cholesteryl 3-beta-D-xyloside + an N-acylsphing-4-enine</text>
        <dbReference type="Rhea" id="RHEA:70239"/>
        <dbReference type="ChEBI" id="CHEBI:16113"/>
        <dbReference type="ChEBI" id="CHEBI:52639"/>
        <dbReference type="ChEBI" id="CHEBI:189067"/>
        <dbReference type="ChEBI" id="CHEBI:189068"/>
    </reaction>
    <physiologicalReaction direction="left-to-right" evidence="20">
        <dbReference type="Rhea" id="RHEA:70240"/>
    </physiologicalReaction>
</comment>
<keyword evidence="24" id="KW-0443">Lipid metabolism</keyword>
<comment type="catalytic activity">
    <reaction evidence="17">
        <text>beta-D-glucosyl-(1&lt;-&gt;1)-N-octadecanoylsphing-4-enine + cholesterol = cholesteryl 3-beta-D-glucoside + N-octadecanoylsphing-4-enine</text>
        <dbReference type="Rhea" id="RHEA:70311"/>
        <dbReference type="ChEBI" id="CHEBI:16113"/>
        <dbReference type="ChEBI" id="CHEBI:17495"/>
        <dbReference type="ChEBI" id="CHEBI:72961"/>
        <dbReference type="ChEBI" id="CHEBI:84719"/>
    </reaction>
    <physiologicalReaction direction="left-to-right" evidence="17">
        <dbReference type="Rhea" id="RHEA:70312"/>
    </physiologicalReaction>
    <physiologicalReaction direction="right-to-left" evidence="17">
        <dbReference type="Rhea" id="RHEA:70313"/>
    </physiologicalReaction>
</comment>
<evidence type="ECO:0000256" key="1">
    <source>
        <dbReference type="ARBA" id="ARBA00001013"/>
    </source>
</evidence>
<evidence type="ECO:0000256" key="9">
    <source>
        <dbReference type="ARBA" id="ARBA00022919"/>
    </source>
</evidence>
<evidence type="ECO:0000256" key="13">
    <source>
        <dbReference type="ARBA" id="ARBA00033646"/>
    </source>
</evidence>
<evidence type="ECO:0000256" key="2">
    <source>
        <dbReference type="ARBA" id="ARBA00004141"/>
    </source>
</evidence>
<evidence type="ECO:0000256" key="16">
    <source>
        <dbReference type="ARBA" id="ARBA00048055"/>
    </source>
</evidence>
<evidence type="ECO:0000256" key="5">
    <source>
        <dbReference type="ARBA" id="ARBA00005382"/>
    </source>
</evidence>
<dbReference type="OrthoDB" id="2160638at2759"/>